<protein>
    <submittedName>
        <fullName evidence="1">Uncharacterized protein n808R</fullName>
    </submittedName>
</protein>
<name>A7J8G2_PBCVF</name>
<evidence type="ECO:0000313" key="1">
    <source>
        <dbReference type="EMBL" id="ABT16093.1"/>
    </source>
</evidence>
<gene>
    <name evidence="1" type="primary">n808R</name>
    <name evidence="1" type="ORF">FR483_n808R</name>
</gene>
<proteinExistence type="predicted"/>
<sequence>MALLFRSNCWSTFSFKNASALSRTLVPNIFFRIRILISLGRSEILSILIDNGHFIGIGSFMLLGAAPGSNDNAGVK</sequence>
<organism evidence="1 2">
    <name type="scientific">Paramecium bursaria Chlorella virus FR483</name>
    <name type="common">PBCV-FR483</name>
    <dbReference type="NCBI Taxonomy" id="399781"/>
    <lineage>
        <taxon>Viruses</taxon>
        <taxon>Varidnaviria</taxon>
        <taxon>Bamfordvirae</taxon>
        <taxon>Nucleocytoviricota</taxon>
        <taxon>Megaviricetes</taxon>
        <taxon>Algavirales</taxon>
        <taxon>Phycodnaviridae</taxon>
        <taxon>Chlorovirus</taxon>
        <taxon>Chlorovirus conductrix</taxon>
        <taxon>Paramecium bursaria Chlorella virus A1</taxon>
    </lineage>
</organism>
<dbReference type="Proteomes" id="UP000204095">
    <property type="component" value="Segment"/>
</dbReference>
<accession>A7J8G2</accession>
<organismHost>
    <name type="scientific">Paramecium bursaria</name>
    <dbReference type="NCBI Taxonomy" id="74790"/>
</organismHost>
<dbReference type="GeneID" id="5469915"/>
<evidence type="ECO:0000313" key="2">
    <source>
        <dbReference type="Proteomes" id="UP000204095"/>
    </source>
</evidence>
<reference evidence="1 2" key="1">
    <citation type="journal article" date="2007" name="Virology">
        <title>Sequence and annotation of the 314-kb MT325 and the 321-kb FR483 viruses that infect Chlorella Pbi.</title>
        <authorList>
            <person name="Fitzgerald L.A."/>
            <person name="Graves M.V."/>
            <person name="Li X."/>
            <person name="Feldblyum T."/>
            <person name="Hartigan J."/>
            <person name="Van Etten J.L."/>
        </authorList>
    </citation>
    <scope>NUCLEOTIDE SEQUENCE [LARGE SCALE GENOMIC DNA]</scope>
    <source>
        <strain evidence="1 2">FR483</strain>
    </source>
</reference>
<dbReference type="RefSeq" id="YP_001426440.1">
    <property type="nucleotide sequence ID" value="NC_008603.1"/>
</dbReference>
<dbReference type="KEGG" id="vg:5469915"/>
<dbReference type="EMBL" id="DQ890022">
    <property type="protein sequence ID" value="ABT16093.1"/>
    <property type="molecule type" value="Genomic_DNA"/>
</dbReference>